<reference evidence="7" key="1">
    <citation type="submission" date="2022-06" db="EMBL/GenBank/DDBJ databases">
        <title>Aquibacillus sp. a new bacterium isolated from soil saline samples.</title>
        <authorList>
            <person name="Galisteo C."/>
            <person name="De La Haba R."/>
            <person name="Sanchez-Porro C."/>
            <person name="Ventosa A."/>
        </authorList>
    </citation>
    <scope>NUCLEOTIDE SEQUENCE</scope>
    <source>
        <strain evidence="7">3ASR75-54</strain>
    </source>
</reference>
<feature type="transmembrane region" description="Helical" evidence="6">
    <location>
        <begin position="7"/>
        <end position="30"/>
    </location>
</feature>
<evidence type="ECO:0000256" key="2">
    <source>
        <dbReference type="ARBA" id="ARBA00009142"/>
    </source>
</evidence>
<comment type="caution">
    <text evidence="7">The sequence shown here is derived from an EMBL/GenBank/DDBJ whole genome shotgun (WGS) entry which is preliminary data.</text>
</comment>
<dbReference type="GO" id="GO:0005886">
    <property type="term" value="C:plasma membrane"/>
    <property type="evidence" value="ECO:0007669"/>
    <property type="project" value="UniProtKB-SubCell"/>
</dbReference>
<accession>A0A9X4AEU7</accession>
<dbReference type="EMBL" id="JAMQKC010000008">
    <property type="protein sequence ID" value="MDC3417322.1"/>
    <property type="molecule type" value="Genomic_DNA"/>
</dbReference>
<keyword evidence="8" id="KW-1185">Reference proteome</keyword>
<feature type="transmembrane region" description="Helical" evidence="6">
    <location>
        <begin position="243"/>
        <end position="263"/>
    </location>
</feature>
<dbReference type="PANTHER" id="PTHR43701:SF2">
    <property type="entry name" value="MEMBRANE TRANSPORTER PROTEIN YJNA-RELATED"/>
    <property type="match status" value="1"/>
</dbReference>
<feature type="transmembrane region" description="Helical" evidence="6">
    <location>
        <begin position="42"/>
        <end position="64"/>
    </location>
</feature>
<evidence type="ECO:0000256" key="1">
    <source>
        <dbReference type="ARBA" id="ARBA00004141"/>
    </source>
</evidence>
<dbReference type="Pfam" id="PF01925">
    <property type="entry name" value="TauE"/>
    <property type="match status" value="1"/>
</dbReference>
<keyword evidence="3 6" id="KW-0812">Transmembrane</keyword>
<dbReference type="AlphaFoldDB" id="A0A9X4AEU7"/>
<name>A0A9X4AEU7_9BACI</name>
<feature type="transmembrane region" description="Helical" evidence="6">
    <location>
        <begin position="180"/>
        <end position="201"/>
    </location>
</feature>
<dbReference type="RefSeq" id="WP_272446390.1">
    <property type="nucleotide sequence ID" value="NZ_JAMQKC010000008.1"/>
</dbReference>
<dbReference type="InterPro" id="IPR002781">
    <property type="entry name" value="TM_pro_TauE-like"/>
</dbReference>
<dbReference type="Proteomes" id="UP001145069">
    <property type="component" value="Unassembled WGS sequence"/>
</dbReference>
<keyword evidence="4 6" id="KW-1133">Transmembrane helix</keyword>
<protein>
    <recommendedName>
        <fullName evidence="6">Probable membrane transporter protein</fullName>
    </recommendedName>
</protein>
<feature type="transmembrane region" description="Helical" evidence="6">
    <location>
        <begin position="76"/>
        <end position="103"/>
    </location>
</feature>
<sequence length="264" mass="28390">MITIFVLYFFIGFVASTLGAMAGLGGGVIIKPVLDLFGHFDLPTIGVLSSATVFAMSATSLIGLRHTEIEIEKTTSTLFAIGSIVGGFLGKIIFNFIVINIGLTNVIGAFQSAFLAALLIVIVIFVKYQKLFTMYDVKSKSIIVLVAFFLGLISAFLGIGGGPLNVAILTWLFTMNAKEASVNSIFIIFFSQLASLILVVVQTDLANYNFSMLGYMIVGGILGGLVGSKLITRHSNKTIQRIFNSTILMILGINLINLVKFLIL</sequence>
<evidence type="ECO:0000256" key="4">
    <source>
        <dbReference type="ARBA" id="ARBA00022989"/>
    </source>
</evidence>
<feature type="transmembrane region" description="Helical" evidence="6">
    <location>
        <begin position="213"/>
        <end position="231"/>
    </location>
</feature>
<keyword evidence="6" id="KW-1003">Cell membrane</keyword>
<feature type="transmembrane region" description="Helical" evidence="6">
    <location>
        <begin position="109"/>
        <end position="129"/>
    </location>
</feature>
<keyword evidence="5 6" id="KW-0472">Membrane</keyword>
<feature type="transmembrane region" description="Helical" evidence="6">
    <location>
        <begin position="141"/>
        <end position="160"/>
    </location>
</feature>
<dbReference type="PANTHER" id="PTHR43701">
    <property type="entry name" value="MEMBRANE TRANSPORTER PROTEIN MJ0441-RELATED"/>
    <property type="match status" value="1"/>
</dbReference>
<comment type="subcellular location">
    <subcellularLocation>
        <location evidence="6">Cell membrane</location>
        <topology evidence="6">Multi-pass membrane protein</topology>
    </subcellularLocation>
    <subcellularLocation>
        <location evidence="1">Membrane</location>
        <topology evidence="1">Multi-pass membrane protein</topology>
    </subcellularLocation>
</comment>
<evidence type="ECO:0000313" key="7">
    <source>
        <dbReference type="EMBL" id="MDC3417322.1"/>
    </source>
</evidence>
<dbReference type="InterPro" id="IPR051598">
    <property type="entry name" value="TSUP/Inactive_protease-like"/>
</dbReference>
<evidence type="ECO:0000256" key="5">
    <source>
        <dbReference type="ARBA" id="ARBA00023136"/>
    </source>
</evidence>
<evidence type="ECO:0000256" key="3">
    <source>
        <dbReference type="ARBA" id="ARBA00022692"/>
    </source>
</evidence>
<proteinExistence type="inferred from homology"/>
<organism evidence="7 8">
    <name type="scientific">Aquibacillus salsiterrae</name>
    <dbReference type="NCBI Taxonomy" id="2950439"/>
    <lineage>
        <taxon>Bacteria</taxon>
        <taxon>Bacillati</taxon>
        <taxon>Bacillota</taxon>
        <taxon>Bacilli</taxon>
        <taxon>Bacillales</taxon>
        <taxon>Bacillaceae</taxon>
        <taxon>Aquibacillus</taxon>
    </lineage>
</organism>
<evidence type="ECO:0000256" key="6">
    <source>
        <dbReference type="RuleBase" id="RU363041"/>
    </source>
</evidence>
<comment type="similarity">
    <text evidence="2 6">Belongs to the 4-toluene sulfonate uptake permease (TSUP) (TC 2.A.102) family.</text>
</comment>
<evidence type="ECO:0000313" key="8">
    <source>
        <dbReference type="Proteomes" id="UP001145069"/>
    </source>
</evidence>
<gene>
    <name evidence="7" type="ORF">NC799_10495</name>
</gene>